<dbReference type="Proteomes" id="UP001174909">
    <property type="component" value="Unassembled WGS sequence"/>
</dbReference>
<name>A0AA35WN26_GEOBA</name>
<keyword evidence="2" id="KW-1185">Reference proteome</keyword>
<sequence length="821" mass="94666">MVALFVGKTPFDCCYVRDDDLAEWVEAGWLRPCDDLPGVDQYLDDIFDYNSDAMTYGGRRYGLPYYTDFTVWLYNEQMLEAAGFDAPAQTLDELTEQAIKVKEARVKSPDGDVIEHPIVLGFRQNVTGFGDWWSLNYASEVDLFDDDFNPIFPDDEGQRAEKILQWLVDGIHKHRIININSLTMPDIRENIAAGRQAFCLMSKYDVEWINNRENSAVSETYLSQRGIPETEALHAKVIKMARLPSLEPGQHGTLGWTRMYSLTAHCREERLLEAWELMQFLGGKDATGDYYTARRWFQLRGLGFAFISLMDDPEIIALTEKWGDIKLVKELSKVARIRENIKAPWFPDFNVYYQPEIQKILLRQQSPRDGLGRMAKRSLASLGVMAGCLQKTPEGVIFKGWPYEPDLVRENVEYFKRQTNINVAYEAVSGNYHDKMVALFVGKAPMDCCYVRDDDFVEWVEAGWLRPYEGLPGADEYGDDLFDYSLDAMTYEGKRYGLPYYTDFTIWVYNEQMLEAAGFEQPARTLDELTEQAIKIKEARVKSPEGDVVEYPIMLGFRQVITGFTDWWALNYASEVDLFDDDINPIFPDDVDRRAEQILQWITDGIHKHAIIDINSLTSPLILDNVSAGRQAFAMINKHDLERVNSREDSAVAESYLRARGITETQASYAKVIKMAPVPSIEPDQQGTLGWSRMYSLTAHCREEYLLDAWRLVQFLGGRDASGDYYTARRWFRLRGLGIAFRSLLDDPEIIEQTEQWGDANLIKELSKVARARENIRAPWFPDFNQYYQPEIQKVLIRQLSPRDGLARIAKRCRELKKEWT</sequence>
<proteinExistence type="predicted"/>
<dbReference type="AlphaFoldDB" id="A0AA35WN26"/>
<comment type="caution">
    <text evidence="1">The sequence shown here is derived from an EMBL/GenBank/DDBJ whole genome shotgun (WGS) entry which is preliminary data.</text>
</comment>
<gene>
    <name evidence="1" type="ORF">GBAR_LOCUS13435</name>
</gene>
<reference evidence="1" key="1">
    <citation type="submission" date="2023-03" db="EMBL/GenBank/DDBJ databases">
        <authorList>
            <person name="Steffen K."/>
            <person name="Cardenas P."/>
        </authorList>
    </citation>
    <scope>NUCLEOTIDE SEQUENCE</scope>
</reference>
<organism evidence="1 2">
    <name type="scientific">Geodia barretti</name>
    <name type="common">Barrett's horny sponge</name>
    <dbReference type="NCBI Taxonomy" id="519541"/>
    <lineage>
        <taxon>Eukaryota</taxon>
        <taxon>Metazoa</taxon>
        <taxon>Porifera</taxon>
        <taxon>Demospongiae</taxon>
        <taxon>Heteroscleromorpha</taxon>
        <taxon>Tetractinellida</taxon>
        <taxon>Astrophorina</taxon>
        <taxon>Geodiidae</taxon>
        <taxon>Geodia</taxon>
    </lineage>
</organism>
<dbReference type="SUPFAM" id="SSF53850">
    <property type="entry name" value="Periplasmic binding protein-like II"/>
    <property type="match status" value="2"/>
</dbReference>
<dbReference type="PANTHER" id="PTHR43649">
    <property type="entry name" value="ARABINOSE-BINDING PROTEIN-RELATED"/>
    <property type="match status" value="1"/>
</dbReference>
<dbReference type="InterPro" id="IPR006059">
    <property type="entry name" value="SBP"/>
</dbReference>
<dbReference type="InterPro" id="IPR050490">
    <property type="entry name" value="Bact_solute-bd_prot1"/>
</dbReference>
<accession>A0AA35WN26</accession>
<dbReference type="Pfam" id="PF13416">
    <property type="entry name" value="SBP_bac_8"/>
    <property type="match status" value="1"/>
</dbReference>
<protein>
    <submittedName>
        <fullName evidence="1">Trehalose/maltose-binding protein MalE</fullName>
    </submittedName>
</protein>
<dbReference type="EMBL" id="CASHTH010001984">
    <property type="protein sequence ID" value="CAI8022931.1"/>
    <property type="molecule type" value="Genomic_DNA"/>
</dbReference>
<dbReference type="Gene3D" id="3.40.190.10">
    <property type="entry name" value="Periplasmic binding protein-like II"/>
    <property type="match status" value="2"/>
</dbReference>
<evidence type="ECO:0000313" key="2">
    <source>
        <dbReference type="Proteomes" id="UP001174909"/>
    </source>
</evidence>
<evidence type="ECO:0000313" key="1">
    <source>
        <dbReference type="EMBL" id="CAI8022931.1"/>
    </source>
</evidence>
<dbReference type="Pfam" id="PF01547">
    <property type="entry name" value="SBP_bac_1"/>
    <property type="match status" value="1"/>
</dbReference>